<dbReference type="PANTHER" id="PTHR43132:SF2">
    <property type="entry name" value="ARSENICAL RESISTANCE OPERON REPRESSOR ARSR-RELATED"/>
    <property type="match status" value="1"/>
</dbReference>
<dbReference type="SMART" id="SM00418">
    <property type="entry name" value="HTH_ARSR"/>
    <property type="match status" value="1"/>
</dbReference>
<dbReference type="InterPro" id="IPR036390">
    <property type="entry name" value="WH_DNA-bd_sf"/>
</dbReference>
<dbReference type="SUPFAM" id="SSF46785">
    <property type="entry name" value="Winged helix' DNA-binding domain"/>
    <property type="match status" value="1"/>
</dbReference>
<dbReference type="InterPro" id="IPR011991">
    <property type="entry name" value="ArsR-like_HTH"/>
</dbReference>
<keyword evidence="1" id="KW-0805">Transcription regulation</keyword>
<dbReference type="NCBIfam" id="NF033788">
    <property type="entry name" value="HTH_metalloreg"/>
    <property type="match status" value="1"/>
</dbReference>
<accession>A0A081K5R9</accession>
<dbReference type="Proteomes" id="UP000027997">
    <property type="component" value="Unassembled WGS sequence"/>
</dbReference>
<dbReference type="InterPro" id="IPR051011">
    <property type="entry name" value="Metal_resp_trans_reg"/>
</dbReference>
<name>A0A081K5R9_9GAMM</name>
<evidence type="ECO:0000313" key="6">
    <source>
        <dbReference type="Proteomes" id="UP000027997"/>
    </source>
</evidence>
<dbReference type="STRING" id="305900.GV64_00955"/>
<evidence type="ECO:0000256" key="3">
    <source>
        <dbReference type="ARBA" id="ARBA00023163"/>
    </source>
</evidence>
<dbReference type="InterPro" id="IPR001845">
    <property type="entry name" value="HTH_ArsR_DNA-bd_dom"/>
</dbReference>
<reference evidence="5 6" key="1">
    <citation type="submission" date="2014-06" db="EMBL/GenBank/DDBJ databases">
        <title>Whole Genome Sequences of Three Symbiotic Endozoicomonas Bacteria.</title>
        <authorList>
            <person name="Neave M.J."/>
            <person name="Apprill A."/>
            <person name="Voolstra C.R."/>
        </authorList>
    </citation>
    <scope>NUCLEOTIDE SEQUENCE [LARGE SCALE GENOMIC DNA]</scope>
    <source>
        <strain evidence="5 6">DSM 22380</strain>
    </source>
</reference>
<organism evidence="5 6">
    <name type="scientific">Endozoicomonas elysicola</name>
    <dbReference type="NCBI Taxonomy" id="305900"/>
    <lineage>
        <taxon>Bacteria</taxon>
        <taxon>Pseudomonadati</taxon>
        <taxon>Pseudomonadota</taxon>
        <taxon>Gammaproteobacteria</taxon>
        <taxon>Oceanospirillales</taxon>
        <taxon>Endozoicomonadaceae</taxon>
        <taxon>Endozoicomonas</taxon>
    </lineage>
</organism>
<evidence type="ECO:0000259" key="4">
    <source>
        <dbReference type="PROSITE" id="PS50987"/>
    </source>
</evidence>
<keyword evidence="3" id="KW-0804">Transcription</keyword>
<dbReference type="PROSITE" id="PS50987">
    <property type="entry name" value="HTH_ARSR_2"/>
    <property type="match status" value="1"/>
</dbReference>
<evidence type="ECO:0000256" key="1">
    <source>
        <dbReference type="ARBA" id="ARBA00023015"/>
    </source>
</evidence>
<keyword evidence="6" id="KW-1185">Reference proteome</keyword>
<proteinExistence type="predicted"/>
<dbReference type="Pfam" id="PF12840">
    <property type="entry name" value="HTH_20"/>
    <property type="match status" value="1"/>
</dbReference>
<dbReference type="InterPro" id="IPR036388">
    <property type="entry name" value="WH-like_DNA-bd_sf"/>
</dbReference>
<dbReference type="EMBL" id="JOJP01000001">
    <property type="protein sequence ID" value="KEI69495.1"/>
    <property type="molecule type" value="Genomic_DNA"/>
</dbReference>
<sequence>MNIDDYAKTLKELGHPVRLSIYKRLVKAGRSGIPVGALQKELDIPGSTLSHHLSALVSVGLVQQIRDGRLLYCIPQFQVFDQLLDFLRDQCCVDSGVSSF</sequence>
<evidence type="ECO:0000256" key="2">
    <source>
        <dbReference type="ARBA" id="ARBA00023125"/>
    </source>
</evidence>
<dbReference type="PRINTS" id="PR00778">
    <property type="entry name" value="HTHARSR"/>
</dbReference>
<dbReference type="AlphaFoldDB" id="A0A081K5R9"/>
<dbReference type="GO" id="GO:0003677">
    <property type="term" value="F:DNA binding"/>
    <property type="evidence" value="ECO:0007669"/>
    <property type="project" value="UniProtKB-KW"/>
</dbReference>
<dbReference type="Gene3D" id="1.10.10.10">
    <property type="entry name" value="Winged helix-like DNA-binding domain superfamily/Winged helix DNA-binding domain"/>
    <property type="match status" value="1"/>
</dbReference>
<dbReference type="GO" id="GO:0003700">
    <property type="term" value="F:DNA-binding transcription factor activity"/>
    <property type="evidence" value="ECO:0007669"/>
    <property type="project" value="InterPro"/>
</dbReference>
<gene>
    <name evidence="5" type="ORF">GV64_00955</name>
</gene>
<evidence type="ECO:0000313" key="5">
    <source>
        <dbReference type="EMBL" id="KEI69495.1"/>
    </source>
</evidence>
<protein>
    <submittedName>
        <fullName evidence="5">ArsR family transcriptional regulator</fullName>
    </submittedName>
</protein>
<comment type="caution">
    <text evidence="5">The sequence shown here is derived from an EMBL/GenBank/DDBJ whole genome shotgun (WGS) entry which is preliminary data.</text>
</comment>
<dbReference type="eggNOG" id="COG0640">
    <property type="taxonomic scope" value="Bacteria"/>
</dbReference>
<feature type="domain" description="HTH arsR-type" evidence="4">
    <location>
        <begin position="1"/>
        <end position="95"/>
    </location>
</feature>
<dbReference type="PANTHER" id="PTHR43132">
    <property type="entry name" value="ARSENICAL RESISTANCE OPERON REPRESSOR ARSR-RELATED"/>
    <property type="match status" value="1"/>
</dbReference>
<keyword evidence="2" id="KW-0238">DNA-binding</keyword>
<dbReference type="CDD" id="cd00090">
    <property type="entry name" value="HTH_ARSR"/>
    <property type="match status" value="1"/>
</dbReference>